<dbReference type="InterPro" id="IPR043127">
    <property type="entry name" value="Sec-1-like_dom3a"/>
</dbReference>
<name>A0A2P2HY43_9CRUS</name>
<organism evidence="4">
    <name type="scientific">Hirondellea gigas</name>
    <dbReference type="NCBI Taxonomy" id="1518452"/>
    <lineage>
        <taxon>Eukaryota</taxon>
        <taxon>Metazoa</taxon>
        <taxon>Ecdysozoa</taxon>
        <taxon>Arthropoda</taxon>
        <taxon>Crustacea</taxon>
        <taxon>Multicrustacea</taxon>
        <taxon>Malacostraca</taxon>
        <taxon>Eumalacostraca</taxon>
        <taxon>Peracarida</taxon>
        <taxon>Amphipoda</taxon>
        <taxon>Amphilochidea</taxon>
        <taxon>Lysianassida</taxon>
        <taxon>Lysianassidira</taxon>
        <taxon>Lysianassoidea</taxon>
        <taxon>Lysianassidae</taxon>
        <taxon>Hirondellea</taxon>
    </lineage>
</organism>
<dbReference type="Pfam" id="PF00995">
    <property type="entry name" value="Sec1"/>
    <property type="match status" value="1"/>
</dbReference>
<dbReference type="Gene3D" id="3.40.50.1910">
    <property type="match status" value="1"/>
</dbReference>
<dbReference type="InterPro" id="IPR001619">
    <property type="entry name" value="Sec1-like"/>
</dbReference>
<comment type="similarity">
    <text evidence="1">Belongs to the STXBP/unc-18/SEC1 family.</text>
</comment>
<evidence type="ECO:0000256" key="2">
    <source>
        <dbReference type="SAM" id="Coils"/>
    </source>
</evidence>
<dbReference type="PANTHER" id="PTHR11679">
    <property type="entry name" value="VESICLE PROTEIN SORTING-ASSOCIATED"/>
    <property type="match status" value="1"/>
</dbReference>
<evidence type="ECO:0000313" key="4">
    <source>
        <dbReference type="EMBL" id="LAB66691.1"/>
    </source>
</evidence>
<feature type="coiled-coil region" evidence="2">
    <location>
        <begin position="333"/>
        <end position="360"/>
    </location>
</feature>
<dbReference type="Gene3D" id="3.40.50.2060">
    <property type="match status" value="1"/>
</dbReference>
<dbReference type="Gene3D" id="1.25.40.60">
    <property type="match status" value="1"/>
</dbReference>
<dbReference type="EMBL" id="IACF01000957">
    <property type="protein sequence ID" value="LAB66691.1"/>
    <property type="molecule type" value="mRNA"/>
</dbReference>
<evidence type="ECO:0000256" key="1">
    <source>
        <dbReference type="ARBA" id="ARBA00009884"/>
    </source>
</evidence>
<dbReference type="Gene3D" id="3.90.830.10">
    <property type="entry name" value="Syntaxin Binding Protein 1, Chain A, domain 2"/>
    <property type="match status" value="1"/>
</dbReference>
<proteinExistence type="evidence at transcript level"/>
<dbReference type="AlphaFoldDB" id="A0A2P2HY43"/>
<evidence type="ECO:0000256" key="3">
    <source>
        <dbReference type="SAM" id="MobiDB-lite"/>
    </source>
</evidence>
<dbReference type="PIRSF" id="PIRSF005715">
    <property type="entry name" value="VPS45_Sec1"/>
    <property type="match status" value="1"/>
</dbReference>
<feature type="region of interest" description="Disordered" evidence="3">
    <location>
        <begin position="287"/>
        <end position="306"/>
    </location>
</feature>
<dbReference type="InterPro" id="IPR027482">
    <property type="entry name" value="Sec1-like_dom2"/>
</dbReference>
<dbReference type="InterPro" id="IPR036045">
    <property type="entry name" value="Sec1-like_sf"/>
</dbReference>
<sequence length="663" mass="72851">MVATLKDKQLASLRHMVQLNGVGNSTSSETVFSILIYDRHGQDIIAPLLSVKQLRQMGVTLHLLLHSERGEVPDVPAIYFCQATDENLTRIAQDFSSGLYTSYYLNFSSPISRHKMEDLAQAALVAGVQADIKKVYDQFVNFISLEEDLFTLKHQGSDSLSFYSLHRRDVQDADIDPIIDAVVDGLFSVFVNLGQVPIIRSQRNNAAQAVAERLDRKLRDTLRDTRSTFFSAVPTQGFQAGHLSFHRPLLLLVDRTTDLATPLHHPWTYQALCHDLLGMSLNRVTLQQGGSSSEHQGVRSKHGAGSKEYDLGPEDAFWSSHKGSPFPSVAAAVEQELDDYKAAESRIKDLKTDLPDAIETDLLLADNTAKLTSAITSLPDLIRKKDNVDKHMSIAMALLEHIKKRKLDVFFEVEEKIMGRATLEKPLIEILSEEGCGSPADKLRLFLIHYLCSSSSSTVGSSVAGGSSAAAAGSTATDDEIAAMLQVLEEAGADTKPVAYMKQWKSIMKLSSSMSPEYSGGGGVAKTVSMFSKLLNQGSALVVEGVKNFVLKENKLPLTRIVDNLMELRSCEEDKEYCYLDPKLLRPQDANNAAARARTPFQDCVVFVVGGGCYTEYNNLHVYAGRRASAAPVNRRLIYGCSQLLSPDTFLAQLSKLGSEIPS</sequence>
<reference evidence="4" key="1">
    <citation type="journal article" date="2018" name="Biosci. Biotechnol. Biochem.">
        <title>Polysaccharide hydrolase of the hadal zone amphipods Hirondellea gigas.</title>
        <authorList>
            <person name="Kobayashi H."/>
            <person name="Nagahama T."/>
            <person name="Arai W."/>
            <person name="Sasagawa Y."/>
            <person name="Umeda M."/>
            <person name="Hayashi T."/>
            <person name="Nikaido I."/>
            <person name="Watanabe H."/>
            <person name="Oguri K."/>
            <person name="Kitazato H."/>
            <person name="Fujioka K."/>
            <person name="Kido Y."/>
            <person name="Takami H."/>
        </authorList>
    </citation>
    <scope>NUCLEOTIDE SEQUENCE</scope>
    <source>
        <tissue evidence="4">Whole body</tissue>
    </source>
</reference>
<dbReference type="InterPro" id="IPR043154">
    <property type="entry name" value="Sec-1-like_dom1"/>
</dbReference>
<keyword evidence="2" id="KW-0175">Coiled coil</keyword>
<protein>
    <submittedName>
        <fullName evidence="4">Sec1 family domain-containing protein 1-like</fullName>
    </submittedName>
</protein>
<dbReference type="SUPFAM" id="SSF56815">
    <property type="entry name" value="Sec1/munc18-like (SM) proteins"/>
    <property type="match status" value="1"/>
</dbReference>
<dbReference type="GO" id="GO:0016192">
    <property type="term" value="P:vesicle-mediated transport"/>
    <property type="evidence" value="ECO:0007669"/>
    <property type="project" value="InterPro"/>
</dbReference>
<accession>A0A2P2HY43</accession>